<sequence>MPNAPEKPMLADRAAASTNENPLRGRRVAVLATDGVEQVELVQPMEALRAAGAEVHLVSLACESIQAMNHDDKADTFPVDRSVDEVKIADYQGLVIPGGVANPDRLRADPAAVKLVRDFVEHDKPVASICHGPWLLVEANVVRGRTLTSWPSLQTDIRNAGGEWVDREVVVDQKLVTSRKPADLPAFCEKLVSLMSSAVEESLVDRAIEQTFPASDPTSFQVPASAGAMNERRSRPRDEAAPPA</sequence>
<comment type="similarity">
    <text evidence="1">Belongs to the peptidase C56 family.</text>
</comment>
<dbReference type="GO" id="GO:0008233">
    <property type="term" value="F:peptidase activity"/>
    <property type="evidence" value="ECO:0007669"/>
    <property type="project" value="UniProtKB-KW"/>
</dbReference>
<evidence type="ECO:0000259" key="3">
    <source>
        <dbReference type="Pfam" id="PF01965"/>
    </source>
</evidence>
<dbReference type="PANTHER" id="PTHR42733:SF12">
    <property type="entry name" value="PROTEINASE"/>
    <property type="match status" value="1"/>
</dbReference>
<keyword evidence="4" id="KW-0645">Protease</keyword>
<keyword evidence="5" id="KW-1185">Reference proteome</keyword>
<dbReference type="InterPro" id="IPR006286">
    <property type="entry name" value="C56_PfpI-like"/>
</dbReference>
<dbReference type="CDD" id="cd03134">
    <property type="entry name" value="GATase1_PfpI_like"/>
    <property type="match status" value="1"/>
</dbReference>
<dbReference type="SUPFAM" id="SSF52317">
    <property type="entry name" value="Class I glutamine amidotransferase-like"/>
    <property type="match status" value="1"/>
</dbReference>
<keyword evidence="4" id="KW-0378">Hydrolase</keyword>
<dbReference type="InParanoid" id="W0RKP9"/>
<dbReference type="EMBL" id="CP007128">
    <property type="protein sequence ID" value="AHG91331.1"/>
    <property type="molecule type" value="Genomic_DNA"/>
</dbReference>
<dbReference type="PANTHER" id="PTHR42733">
    <property type="entry name" value="DJ-1 PROTEIN"/>
    <property type="match status" value="1"/>
</dbReference>
<dbReference type="STRING" id="861299.J421_3794"/>
<dbReference type="InterPro" id="IPR029062">
    <property type="entry name" value="Class_I_gatase-like"/>
</dbReference>
<evidence type="ECO:0000256" key="2">
    <source>
        <dbReference type="SAM" id="MobiDB-lite"/>
    </source>
</evidence>
<dbReference type="FunCoup" id="W0RKP9">
    <property type="interactions" value="381"/>
</dbReference>
<proteinExistence type="inferred from homology"/>
<dbReference type="NCBIfam" id="TIGR01382">
    <property type="entry name" value="PfpI"/>
    <property type="match status" value="1"/>
</dbReference>
<dbReference type="RefSeq" id="WP_025412781.1">
    <property type="nucleotide sequence ID" value="NZ_CP007128.1"/>
</dbReference>
<evidence type="ECO:0000256" key="1">
    <source>
        <dbReference type="ARBA" id="ARBA00008542"/>
    </source>
</evidence>
<dbReference type="AlphaFoldDB" id="W0RKP9"/>
<accession>W0RKP9</accession>
<protein>
    <submittedName>
        <fullName evidence="4">Intracellular protease, PfpI family</fullName>
    </submittedName>
</protein>
<gene>
    <name evidence="4" type="ORF">J421_3794</name>
</gene>
<dbReference type="KEGG" id="gba:J421_3794"/>
<dbReference type="PROSITE" id="PS51276">
    <property type="entry name" value="PEPTIDASE_C56_PFPI"/>
    <property type="match status" value="1"/>
</dbReference>
<dbReference type="InterPro" id="IPR002818">
    <property type="entry name" value="DJ-1/PfpI"/>
</dbReference>
<reference evidence="4 5" key="1">
    <citation type="journal article" date="2014" name="Genome Announc.">
        <title>Genome Sequence and Methylome of Soil Bacterium Gemmatirosa kalamazoonensis KBS708T, a Member of the Rarely Cultivated Gemmatimonadetes Phylum.</title>
        <authorList>
            <person name="Debruyn J.M."/>
            <person name="Radosevich M."/>
            <person name="Wommack K.E."/>
            <person name="Polson S.W."/>
            <person name="Hauser L.J."/>
            <person name="Fawaz M.N."/>
            <person name="Korlach J."/>
            <person name="Tsai Y.C."/>
        </authorList>
    </citation>
    <scope>NUCLEOTIDE SEQUENCE [LARGE SCALE GENOMIC DNA]</scope>
    <source>
        <strain evidence="4 5">KBS708</strain>
    </source>
</reference>
<dbReference type="Proteomes" id="UP000019151">
    <property type="component" value="Chromosome"/>
</dbReference>
<dbReference type="PATRIC" id="fig|861299.3.peg.3848"/>
<dbReference type="HOGENOM" id="CLU_000445_44_4_0"/>
<feature type="domain" description="DJ-1/PfpI" evidence="3">
    <location>
        <begin position="26"/>
        <end position="193"/>
    </location>
</feature>
<evidence type="ECO:0000313" key="4">
    <source>
        <dbReference type="EMBL" id="AHG91331.1"/>
    </source>
</evidence>
<dbReference type="GO" id="GO:0006508">
    <property type="term" value="P:proteolysis"/>
    <property type="evidence" value="ECO:0007669"/>
    <property type="project" value="UniProtKB-KW"/>
</dbReference>
<feature type="region of interest" description="Disordered" evidence="2">
    <location>
        <begin position="1"/>
        <end position="21"/>
    </location>
</feature>
<feature type="compositionally biased region" description="Basic and acidic residues" evidence="2">
    <location>
        <begin position="230"/>
        <end position="244"/>
    </location>
</feature>
<dbReference type="eggNOG" id="COG0693">
    <property type="taxonomic scope" value="Bacteria"/>
</dbReference>
<evidence type="ECO:0000313" key="5">
    <source>
        <dbReference type="Proteomes" id="UP000019151"/>
    </source>
</evidence>
<organism evidence="4 5">
    <name type="scientific">Gemmatirosa kalamazoonensis</name>
    <dbReference type="NCBI Taxonomy" id="861299"/>
    <lineage>
        <taxon>Bacteria</taxon>
        <taxon>Pseudomonadati</taxon>
        <taxon>Gemmatimonadota</taxon>
        <taxon>Gemmatimonadia</taxon>
        <taxon>Gemmatimonadales</taxon>
        <taxon>Gemmatimonadaceae</taxon>
        <taxon>Gemmatirosa</taxon>
    </lineage>
</organism>
<dbReference type="Pfam" id="PF01965">
    <property type="entry name" value="DJ-1_PfpI"/>
    <property type="match status" value="1"/>
</dbReference>
<name>W0RKP9_9BACT</name>
<dbReference type="Gene3D" id="3.40.50.880">
    <property type="match status" value="1"/>
</dbReference>
<feature type="region of interest" description="Disordered" evidence="2">
    <location>
        <begin position="214"/>
        <end position="244"/>
    </location>
</feature>